<evidence type="ECO:0000256" key="1">
    <source>
        <dbReference type="ARBA" id="ARBA00023015"/>
    </source>
</evidence>
<dbReference type="InterPro" id="IPR050109">
    <property type="entry name" value="HTH-type_TetR-like_transc_reg"/>
</dbReference>
<sequence>MSRSEPDGLKNRKRRATTARIAASAARLAAERGLAGTTVDEIADDAEIGRATFFRYYQAKENAVAEGITGPWLTLITDAIARQPAHLTAIEAIIAAFAELADHLPDHHARIHELAQLTRTSNTLDAWTLRAYHRYEKAIAGLAASRIPDLTADDPRPRMIAALTMAAVRISLDDWARNGGSLPDLIHRALRSVVVGPAPGPGRSP</sequence>
<gene>
    <name evidence="6" type="ORF">FB559_0326</name>
</gene>
<keyword evidence="1" id="KW-0805">Transcription regulation</keyword>
<dbReference type="Pfam" id="PF00440">
    <property type="entry name" value="TetR_N"/>
    <property type="match status" value="1"/>
</dbReference>
<dbReference type="AlphaFoldDB" id="A0A543CCM6"/>
<evidence type="ECO:0000256" key="2">
    <source>
        <dbReference type="ARBA" id="ARBA00023125"/>
    </source>
</evidence>
<dbReference type="Gene3D" id="1.10.357.10">
    <property type="entry name" value="Tetracycline Repressor, domain 2"/>
    <property type="match status" value="1"/>
</dbReference>
<dbReference type="PROSITE" id="PS50977">
    <property type="entry name" value="HTH_TETR_2"/>
    <property type="match status" value="1"/>
</dbReference>
<dbReference type="Pfam" id="PF17754">
    <property type="entry name" value="TetR_C_14"/>
    <property type="match status" value="1"/>
</dbReference>
<evidence type="ECO:0000256" key="4">
    <source>
        <dbReference type="PROSITE-ProRule" id="PRU00335"/>
    </source>
</evidence>
<dbReference type="EMBL" id="VFOZ01000001">
    <property type="protein sequence ID" value="TQL94843.1"/>
    <property type="molecule type" value="Genomic_DNA"/>
</dbReference>
<evidence type="ECO:0000313" key="6">
    <source>
        <dbReference type="EMBL" id="TQL94843.1"/>
    </source>
</evidence>
<keyword evidence="3" id="KW-0804">Transcription</keyword>
<dbReference type="SUPFAM" id="SSF46689">
    <property type="entry name" value="Homeodomain-like"/>
    <property type="match status" value="1"/>
</dbReference>
<dbReference type="Gene3D" id="1.10.10.60">
    <property type="entry name" value="Homeodomain-like"/>
    <property type="match status" value="1"/>
</dbReference>
<dbReference type="Proteomes" id="UP000316096">
    <property type="component" value="Unassembled WGS sequence"/>
</dbReference>
<dbReference type="GO" id="GO:0003700">
    <property type="term" value="F:DNA-binding transcription factor activity"/>
    <property type="evidence" value="ECO:0007669"/>
    <property type="project" value="TreeGrafter"/>
</dbReference>
<feature type="DNA-binding region" description="H-T-H motif" evidence="4">
    <location>
        <begin position="38"/>
        <end position="57"/>
    </location>
</feature>
<accession>A0A543CCM6</accession>
<comment type="caution">
    <text evidence="6">The sequence shown here is derived from an EMBL/GenBank/DDBJ whole genome shotgun (WGS) entry which is preliminary data.</text>
</comment>
<dbReference type="OrthoDB" id="4746440at2"/>
<protein>
    <submittedName>
        <fullName evidence="6">TetR family transcriptional regulator</fullName>
    </submittedName>
</protein>
<keyword evidence="2 4" id="KW-0238">DNA-binding</keyword>
<evidence type="ECO:0000313" key="7">
    <source>
        <dbReference type="Proteomes" id="UP000316096"/>
    </source>
</evidence>
<proteinExistence type="predicted"/>
<keyword evidence="7" id="KW-1185">Reference proteome</keyword>
<evidence type="ECO:0000259" key="5">
    <source>
        <dbReference type="PROSITE" id="PS50977"/>
    </source>
</evidence>
<name>A0A543CCM6_9ACTN</name>
<dbReference type="InterPro" id="IPR009057">
    <property type="entry name" value="Homeodomain-like_sf"/>
</dbReference>
<organism evidence="6 7">
    <name type="scientific">Actinoallomurus bryophytorum</name>
    <dbReference type="NCBI Taxonomy" id="1490222"/>
    <lineage>
        <taxon>Bacteria</taxon>
        <taxon>Bacillati</taxon>
        <taxon>Actinomycetota</taxon>
        <taxon>Actinomycetes</taxon>
        <taxon>Streptosporangiales</taxon>
        <taxon>Thermomonosporaceae</taxon>
        <taxon>Actinoallomurus</taxon>
    </lineage>
</organism>
<feature type="domain" description="HTH tetR-type" evidence="5">
    <location>
        <begin position="15"/>
        <end position="75"/>
    </location>
</feature>
<dbReference type="RefSeq" id="WP_141952483.1">
    <property type="nucleotide sequence ID" value="NZ_VFOZ01000001.1"/>
</dbReference>
<dbReference type="InterPro" id="IPR041347">
    <property type="entry name" value="MftR_C"/>
</dbReference>
<evidence type="ECO:0000256" key="3">
    <source>
        <dbReference type="ARBA" id="ARBA00023163"/>
    </source>
</evidence>
<dbReference type="InterPro" id="IPR001647">
    <property type="entry name" value="HTH_TetR"/>
</dbReference>
<dbReference type="PANTHER" id="PTHR30055">
    <property type="entry name" value="HTH-TYPE TRANSCRIPTIONAL REGULATOR RUTR"/>
    <property type="match status" value="1"/>
</dbReference>
<dbReference type="GO" id="GO:0000976">
    <property type="term" value="F:transcription cis-regulatory region binding"/>
    <property type="evidence" value="ECO:0007669"/>
    <property type="project" value="TreeGrafter"/>
</dbReference>
<reference evidence="6 7" key="1">
    <citation type="submission" date="2019-06" db="EMBL/GenBank/DDBJ databases">
        <title>Sequencing the genomes of 1000 actinobacteria strains.</title>
        <authorList>
            <person name="Klenk H.-P."/>
        </authorList>
    </citation>
    <scope>NUCLEOTIDE SEQUENCE [LARGE SCALE GENOMIC DNA]</scope>
    <source>
        <strain evidence="6 7">DSM 102200</strain>
    </source>
</reference>
<dbReference type="PANTHER" id="PTHR30055:SF234">
    <property type="entry name" value="HTH-TYPE TRANSCRIPTIONAL REGULATOR BETI"/>
    <property type="match status" value="1"/>
</dbReference>